<feature type="domain" description="Glycosyltransferase 2-like" evidence="2">
    <location>
        <begin position="4"/>
        <end position="132"/>
    </location>
</feature>
<comment type="caution">
    <text evidence="3">The sequence shown here is derived from an EMBL/GenBank/DDBJ whole genome shotgun (WGS) entry which is preliminary data.</text>
</comment>
<reference evidence="4" key="1">
    <citation type="journal article" date="2019" name="Int. J. Syst. Evol. Microbiol.">
        <title>The Global Catalogue of Microorganisms (GCM) 10K type strain sequencing project: providing services to taxonomists for standard genome sequencing and annotation.</title>
        <authorList>
            <consortium name="The Broad Institute Genomics Platform"/>
            <consortium name="The Broad Institute Genome Sequencing Center for Infectious Disease"/>
            <person name="Wu L."/>
            <person name="Ma J."/>
        </authorList>
    </citation>
    <scope>NUCLEOTIDE SEQUENCE [LARGE SCALE GENOMIC DNA]</scope>
    <source>
        <strain evidence="4">2902at01</strain>
    </source>
</reference>
<dbReference type="Gene3D" id="3.90.550.10">
    <property type="entry name" value="Spore Coat Polysaccharide Biosynthesis Protein SpsA, Chain A"/>
    <property type="match status" value="1"/>
</dbReference>
<name>A0ABV8KKQ4_9ACTN</name>
<sequence length="236" mass="26530">MKLSILMPVYNEEERLADALKQALAVDYPCEIELVVVNDGSRDGTGEILGRADDTRVRVITHPRNAGKGAAIKTAVDSAEGEYMVILDADLEYDPQDIPKLLDPVLDGRATVVYGNRTFGSHSAYSFWYVMGNKAVTTAANILYNSYIGDLETCFKLLPVALYRSLDIRSRGFGMEAEVTGKLLRRKIRPYEVPISYRARNREEGKKITWKDGVEALWILGRERARRQARVSRGTR</sequence>
<dbReference type="SUPFAM" id="SSF53448">
    <property type="entry name" value="Nucleotide-diphospho-sugar transferases"/>
    <property type="match status" value="1"/>
</dbReference>
<evidence type="ECO:0000313" key="4">
    <source>
        <dbReference type="Proteomes" id="UP001595868"/>
    </source>
</evidence>
<keyword evidence="4" id="KW-1185">Reference proteome</keyword>
<accession>A0ABV8KKQ4</accession>
<gene>
    <name evidence="3" type="ORF">ACFOX0_11945</name>
</gene>
<proteinExistence type="inferred from homology"/>
<dbReference type="PANTHER" id="PTHR48090">
    <property type="entry name" value="UNDECAPRENYL-PHOSPHATE 4-DEOXY-4-FORMAMIDO-L-ARABINOSE TRANSFERASE-RELATED"/>
    <property type="match status" value="1"/>
</dbReference>
<evidence type="ECO:0000256" key="1">
    <source>
        <dbReference type="ARBA" id="ARBA00006739"/>
    </source>
</evidence>
<dbReference type="EMBL" id="JBHSBN010000006">
    <property type="protein sequence ID" value="MFC4106647.1"/>
    <property type="molecule type" value="Genomic_DNA"/>
</dbReference>
<dbReference type="InterPro" id="IPR029044">
    <property type="entry name" value="Nucleotide-diphossugar_trans"/>
</dbReference>
<evidence type="ECO:0000313" key="3">
    <source>
        <dbReference type="EMBL" id="MFC4106647.1"/>
    </source>
</evidence>
<dbReference type="PANTHER" id="PTHR48090:SF7">
    <property type="entry name" value="RFBJ PROTEIN"/>
    <property type="match status" value="1"/>
</dbReference>
<dbReference type="InterPro" id="IPR050256">
    <property type="entry name" value="Glycosyltransferase_2"/>
</dbReference>
<evidence type="ECO:0000259" key="2">
    <source>
        <dbReference type="Pfam" id="PF00535"/>
    </source>
</evidence>
<comment type="similarity">
    <text evidence="1">Belongs to the glycosyltransferase 2 family.</text>
</comment>
<dbReference type="CDD" id="cd04179">
    <property type="entry name" value="DPM_DPG-synthase_like"/>
    <property type="match status" value="1"/>
</dbReference>
<dbReference type="InterPro" id="IPR001173">
    <property type="entry name" value="Glyco_trans_2-like"/>
</dbReference>
<dbReference type="RefSeq" id="WP_377544771.1">
    <property type="nucleotide sequence ID" value="NZ_JBHSBN010000006.1"/>
</dbReference>
<organism evidence="3 4">
    <name type="scientific">Micromonospora zhanjiangensis</name>
    <dbReference type="NCBI Taxonomy" id="1522057"/>
    <lineage>
        <taxon>Bacteria</taxon>
        <taxon>Bacillati</taxon>
        <taxon>Actinomycetota</taxon>
        <taxon>Actinomycetes</taxon>
        <taxon>Micromonosporales</taxon>
        <taxon>Micromonosporaceae</taxon>
        <taxon>Micromonospora</taxon>
    </lineage>
</organism>
<dbReference type="Proteomes" id="UP001595868">
    <property type="component" value="Unassembled WGS sequence"/>
</dbReference>
<dbReference type="Pfam" id="PF00535">
    <property type="entry name" value="Glycos_transf_2"/>
    <property type="match status" value="1"/>
</dbReference>
<protein>
    <submittedName>
        <fullName evidence="3">Glycosyltransferase family 2 protein</fullName>
    </submittedName>
</protein>